<proteinExistence type="predicted"/>
<dbReference type="AlphaFoldDB" id="A0A8J6BTG6"/>
<feature type="compositionally biased region" description="Basic and acidic residues" evidence="1">
    <location>
        <begin position="597"/>
        <end position="616"/>
    </location>
</feature>
<comment type="caution">
    <text evidence="3">The sequence shown here is derived from an EMBL/GenBank/DDBJ whole genome shotgun (WGS) entry which is preliminary data.</text>
</comment>
<keyword evidence="4" id="KW-1185">Reference proteome</keyword>
<accession>A0A8J6BTG6</accession>
<name>A0A8J6BTG6_ZIZPA</name>
<evidence type="ECO:0000313" key="4">
    <source>
        <dbReference type="Proteomes" id="UP000729402"/>
    </source>
</evidence>
<reference evidence="3" key="1">
    <citation type="journal article" date="2021" name="bioRxiv">
        <title>Whole Genome Assembly and Annotation of Northern Wild Rice, Zizania palustris L., Supports a Whole Genome Duplication in the Zizania Genus.</title>
        <authorList>
            <person name="Haas M."/>
            <person name="Kono T."/>
            <person name="Macchietto M."/>
            <person name="Millas R."/>
            <person name="McGilp L."/>
            <person name="Shao M."/>
            <person name="Duquette J."/>
            <person name="Hirsch C.N."/>
            <person name="Kimball J."/>
        </authorList>
    </citation>
    <scope>NUCLEOTIDE SEQUENCE</scope>
    <source>
        <tissue evidence="3">Fresh leaf tissue</tissue>
    </source>
</reference>
<gene>
    <name evidence="3" type="ORF">GUJ93_ZPchr0011g28925</name>
</gene>
<evidence type="ECO:0000256" key="1">
    <source>
        <dbReference type="SAM" id="MobiDB-lite"/>
    </source>
</evidence>
<dbReference type="Pfam" id="PF04780">
    <property type="entry name" value="DUF629"/>
    <property type="match status" value="1"/>
</dbReference>
<reference evidence="3" key="2">
    <citation type="submission" date="2021-02" db="EMBL/GenBank/DDBJ databases">
        <authorList>
            <person name="Kimball J.A."/>
            <person name="Haas M.W."/>
            <person name="Macchietto M."/>
            <person name="Kono T."/>
            <person name="Duquette J."/>
            <person name="Shao M."/>
        </authorList>
    </citation>
    <scope>NUCLEOTIDE SEQUENCE</scope>
    <source>
        <tissue evidence="3">Fresh leaf tissue</tissue>
    </source>
</reference>
<dbReference type="PANTHER" id="PTHR34465">
    <property type="entry name" value="CARBOXYL-TERMINAL HYDROLASE-LIKE PROTEIN, PUTATIVE (DUF627 AND DUF629)-RELATED"/>
    <property type="match status" value="1"/>
</dbReference>
<organism evidence="3 4">
    <name type="scientific">Zizania palustris</name>
    <name type="common">Northern wild rice</name>
    <dbReference type="NCBI Taxonomy" id="103762"/>
    <lineage>
        <taxon>Eukaryota</taxon>
        <taxon>Viridiplantae</taxon>
        <taxon>Streptophyta</taxon>
        <taxon>Embryophyta</taxon>
        <taxon>Tracheophyta</taxon>
        <taxon>Spermatophyta</taxon>
        <taxon>Magnoliopsida</taxon>
        <taxon>Liliopsida</taxon>
        <taxon>Poales</taxon>
        <taxon>Poaceae</taxon>
        <taxon>BOP clade</taxon>
        <taxon>Oryzoideae</taxon>
        <taxon>Oryzeae</taxon>
        <taxon>Zizaniinae</taxon>
        <taxon>Zizania</taxon>
    </lineage>
</organism>
<feature type="domain" description="DUF629" evidence="2">
    <location>
        <begin position="353"/>
        <end position="441"/>
    </location>
</feature>
<dbReference type="OrthoDB" id="687976at2759"/>
<evidence type="ECO:0000259" key="2">
    <source>
        <dbReference type="Pfam" id="PF04780"/>
    </source>
</evidence>
<dbReference type="PANTHER" id="PTHR34465:SF5">
    <property type="entry name" value="OS11G0598900 PROTEIN"/>
    <property type="match status" value="1"/>
</dbReference>
<feature type="compositionally biased region" description="Polar residues" evidence="1">
    <location>
        <begin position="633"/>
        <end position="648"/>
    </location>
</feature>
<protein>
    <recommendedName>
        <fullName evidence="2">DUF629 domain-containing protein</fullName>
    </recommendedName>
</protein>
<sequence>MAGAGKTVNVRKAAKAVLLRNCDEHFDEALARAEALALAHPESVVALRVAGDLHLAAAKRAMTVAKLGGDGALEAAQEAEAHLSSARHVLSTAKQLVPDCVDLSIAFGYVLSESKMYSDAEAEYIRALTIPQPIDPAEHNATYGLIGRLRSTVSTRVHEAKERANLCYNDLTKTLIDIEANNALAKSEGTAEVMALLQKNPEAAAEDIQKAKRHAAMLARNDARVIAHRFPKSARAQYLHGYLDLSLVRRLDPAIDKRAVLQRSTLSILDRAVFTFPNSVVIACFRAKLHFILGDYDAAESDCYLGIFMRNADDPADDCIPPGSIRGQNRDQRLASHCSQFYELLNKIGMAAKDYWISMTEEKRREFFSVRIDDLLAVKIDQFNMSDVKSFVKKHKSWCFWICPFCDEHSKRHTNTDSLLSHMCSKHSRAVLPRLQSVLDKQPRSAFYGITDPGWLTISQDSDQRDIIVFKETYNMFECLFRIPIRGGRTRPFDKSLDYKRSRGTTVLENIKQKMKILVTDEDSTEFAEALPAIHKLWLEFVNICSVDYRGHILSRSRLFLWGKLKKCMIDDPKISAKRISVADIDEMLAIVAHNPGDQEKTSKVHKSSPSDHTPKINENNQESDFDAEDKSSGTLNIELQDPPTSRNENGKKLVEQVGQLEIDPSSDRSSATQCITCLESQYSMSSENSDSFMSDSAMYY</sequence>
<dbReference type="Proteomes" id="UP000729402">
    <property type="component" value="Unassembled WGS sequence"/>
</dbReference>
<feature type="region of interest" description="Disordered" evidence="1">
    <location>
        <begin position="595"/>
        <end position="650"/>
    </location>
</feature>
<evidence type="ECO:0000313" key="3">
    <source>
        <dbReference type="EMBL" id="KAG8090208.1"/>
    </source>
</evidence>
<dbReference type="EMBL" id="JAAALK010000081">
    <property type="protein sequence ID" value="KAG8090208.1"/>
    <property type="molecule type" value="Genomic_DNA"/>
</dbReference>
<dbReference type="InterPro" id="IPR006865">
    <property type="entry name" value="DUF629"/>
</dbReference>